<dbReference type="OrthoDB" id="3261594at2759"/>
<keyword evidence="2" id="KW-1185">Reference proteome</keyword>
<organism evidence="1 2">
    <name type="scientific">Gymnopus androsaceus JB14</name>
    <dbReference type="NCBI Taxonomy" id="1447944"/>
    <lineage>
        <taxon>Eukaryota</taxon>
        <taxon>Fungi</taxon>
        <taxon>Dikarya</taxon>
        <taxon>Basidiomycota</taxon>
        <taxon>Agaricomycotina</taxon>
        <taxon>Agaricomycetes</taxon>
        <taxon>Agaricomycetidae</taxon>
        <taxon>Agaricales</taxon>
        <taxon>Marasmiineae</taxon>
        <taxon>Omphalotaceae</taxon>
        <taxon>Gymnopus</taxon>
    </lineage>
</organism>
<protein>
    <submittedName>
        <fullName evidence="1">Uncharacterized protein</fullName>
    </submittedName>
</protein>
<sequence length="199" mass="22705">MDNLPPHEVKKLIADITGVVAIYCDMCINSCHTYTGPFKDLESCCYCHEPHYDQDQLQRDEGAEEQKYCDSKLKEIYEMMDKVSEDGEEMVYDDIWCGADLLSLVEEIGMTENNVMISKVISASLDGAQLYQNKKSDCWIGIWINQDYAPDTRFKKKKIFPNLTIPGPNKPKHIDSFLFTGLHHLAALQNEDALGMVKQ</sequence>
<accession>A0A6A4GXC5</accession>
<reference evidence="1" key="1">
    <citation type="journal article" date="2019" name="Environ. Microbiol.">
        <title>Fungal ecological strategies reflected in gene transcription - a case study of two litter decomposers.</title>
        <authorList>
            <person name="Barbi F."/>
            <person name="Kohler A."/>
            <person name="Barry K."/>
            <person name="Baskaran P."/>
            <person name="Daum C."/>
            <person name="Fauchery L."/>
            <person name="Ihrmark K."/>
            <person name="Kuo A."/>
            <person name="LaButti K."/>
            <person name="Lipzen A."/>
            <person name="Morin E."/>
            <person name="Grigoriev I.V."/>
            <person name="Henrissat B."/>
            <person name="Lindahl B."/>
            <person name="Martin F."/>
        </authorList>
    </citation>
    <scope>NUCLEOTIDE SEQUENCE</scope>
    <source>
        <strain evidence="1">JB14</strain>
    </source>
</reference>
<dbReference type="EMBL" id="ML769687">
    <property type="protein sequence ID" value="KAE9389677.1"/>
    <property type="molecule type" value="Genomic_DNA"/>
</dbReference>
<dbReference type="Proteomes" id="UP000799118">
    <property type="component" value="Unassembled WGS sequence"/>
</dbReference>
<evidence type="ECO:0000313" key="2">
    <source>
        <dbReference type="Proteomes" id="UP000799118"/>
    </source>
</evidence>
<evidence type="ECO:0000313" key="1">
    <source>
        <dbReference type="EMBL" id="KAE9389677.1"/>
    </source>
</evidence>
<dbReference type="AlphaFoldDB" id="A0A6A4GXC5"/>
<gene>
    <name evidence="1" type="ORF">BT96DRAFT_959981</name>
</gene>
<proteinExistence type="predicted"/>
<name>A0A6A4GXC5_9AGAR</name>